<dbReference type="EMBL" id="CM037621">
    <property type="protein sequence ID" value="KAH8002568.1"/>
    <property type="molecule type" value="Genomic_DNA"/>
</dbReference>
<evidence type="ECO:0000313" key="2">
    <source>
        <dbReference type="Proteomes" id="UP000827872"/>
    </source>
</evidence>
<proteinExistence type="predicted"/>
<protein>
    <submittedName>
        <fullName evidence="1">Uncharacterized protein</fullName>
    </submittedName>
</protein>
<dbReference type="Proteomes" id="UP000827872">
    <property type="component" value="Linkage Group LG08"/>
</dbReference>
<keyword evidence="2" id="KW-1185">Reference proteome</keyword>
<evidence type="ECO:0000313" key="1">
    <source>
        <dbReference type="EMBL" id="KAH8002568.1"/>
    </source>
</evidence>
<comment type="caution">
    <text evidence="1">The sequence shown here is derived from an EMBL/GenBank/DDBJ whole genome shotgun (WGS) entry which is preliminary data.</text>
</comment>
<gene>
    <name evidence="1" type="ORF">K3G42_025978</name>
</gene>
<organism evidence="1 2">
    <name type="scientific">Sphaerodactylus townsendi</name>
    <dbReference type="NCBI Taxonomy" id="933632"/>
    <lineage>
        <taxon>Eukaryota</taxon>
        <taxon>Metazoa</taxon>
        <taxon>Chordata</taxon>
        <taxon>Craniata</taxon>
        <taxon>Vertebrata</taxon>
        <taxon>Euteleostomi</taxon>
        <taxon>Lepidosauria</taxon>
        <taxon>Squamata</taxon>
        <taxon>Bifurcata</taxon>
        <taxon>Gekkota</taxon>
        <taxon>Sphaerodactylidae</taxon>
        <taxon>Sphaerodactylus</taxon>
    </lineage>
</organism>
<name>A0ACB8FBL5_9SAUR</name>
<reference evidence="1" key="1">
    <citation type="submission" date="2021-08" db="EMBL/GenBank/DDBJ databases">
        <title>The first chromosome-level gecko genome reveals the dynamic sex chromosomes of Neotropical dwarf geckos (Sphaerodactylidae: Sphaerodactylus).</title>
        <authorList>
            <person name="Pinto B.J."/>
            <person name="Keating S.E."/>
            <person name="Gamble T."/>
        </authorList>
    </citation>
    <scope>NUCLEOTIDE SEQUENCE</scope>
    <source>
        <strain evidence="1">TG3544</strain>
    </source>
</reference>
<sequence>MAEAAPRRHDVEDPGGWQRRLLRGRGREWSLAGTQGSQRWWKRAAALWSENGLRTRSERLCPPAARPLDGGSGAPRTVRLPLASKFHRLLASGADLALPPVELPPASQDCTK</sequence>
<accession>A0ACB8FBL5</accession>